<feature type="compositionally biased region" description="Basic residues" evidence="1">
    <location>
        <begin position="141"/>
        <end position="159"/>
    </location>
</feature>
<evidence type="ECO:0000313" key="3">
    <source>
        <dbReference type="Proteomes" id="UP000024635"/>
    </source>
</evidence>
<protein>
    <submittedName>
        <fullName evidence="2">Uncharacterized protein</fullName>
    </submittedName>
</protein>
<feature type="compositionally biased region" description="Basic and acidic residues" evidence="1">
    <location>
        <begin position="223"/>
        <end position="235"/>
    </location>
</feature>
<dbReference type="EMBL" id="JARK01000031">
    <property type="protein sequence ID" value="EYC45379.1"/>
    <property type="molecule type" value="Genomic_DNA"/>
</dbReference>
<sequence>MANNRSGSERDDDSGREVQRSVYLLPKREPEQYHYSHSRSVYFMPDVERAVQQRPIRRGTETNLTKTRDEECVREKRHHRPKKKTSSHRSRHDKRGSSTSSQDLSRERTSNENPRGHQKKSSSSEEPFSIGKKRSDEKRKTSSRKKKSKGKAHGRRTKKKDNSDELPDEEVKADDDREQTGRKDGLSAENLRRAIELVNRHHEAERRKVMEQIQQRPPAGHSLSKEKDEDSDGGRKSPKGRKNKNR</sequence>
<feature type="compositionally biased region" description="Acidic residues" evidence="1">
    <location>
        <begin position="164"/>
        <end position="173"/>
    </location>
</feature>
<comment type="caution">
    <text evidence="2">The sequence shown here is derived from an EMBL/GenBank/DDBJ whole genome shotgun (WGS) entry which is preliminary data.</text>
</comment>
<feature type="compositionally biased region" description="Basic residues" evidence="1">
    <location>
        <begin position="75"/>
        <end position="94"/>
    </location>
</feature>
<proteinExistence type="predicted"/>
<feature type="compositionally biased region" description="Basic residues" evidence="1">
    <location>
        <begin position="236"/>
        <end position="246"/>
    </location>
</feature>
<keyword evidence="3" id="KW-1185">Reference proteome</keyword>
<feature type="compositionally biased region" description="Basic and acidic residues" evidence="1">
    <location>
        <begin position="7"/>
        <end position="19"/>
    </location>
</feature>
<organism evidence="2 3">
    <name type="scientific">Ancylostoma ceylanicum</name>
    <dbReference type="NCBI Taxonomy" id="53326"/>
    <lineage>
        <taxon>Eukaryota</taxon>
        <taxon>Metazoa</taxon>
        <taxon>Ecdysozoa</taxon>
        <taxon>Nematoda</taxon>
        <taxon>Chromadorea</taxon>
        <taxon>Rhabditida</taxon>
        <taxon>Rhabditina</taxon>
        <taxon>Rhabditomorpha</taxon>
        <taxon>Strongyloidea</taxon>
        <taxon>Ancylostomatidae</taxon>
        <taxon>Ancylostomatinae</taxon>
        <taxon>Ancylostoma</taxon>
    </lineage>
</organism>
<accession>A0A016WZX5</accession>
<feature type="compositionally biased region" description="Basic and acidic residues" evidence="1">
    <location>
        <begin position="174"/>
        <end position="210"/>
    </location>
</feature>
<dbReference type="Proteomes" id="UP000024635">
    <property type="component" value="Unassembled WGS sequence"/>
</dbReference>
<dbReference type="AlphaFoldDB" id="A0A016WZX5"/>
<feature type="region of interest" description="Disordered" evidence="1">
    <location>
        <begin position="1"/>
        <end position="246"/>
    </location>
</feature>
<reference evidence="3" key="1">
    <citation type="journal article" date="2015" name="Nat. Genet.">
        <title>The genome and transcriptome of the zoonotic hookworm Ancylostoma ceylanicum identify infection-specific gene families.</title>
        <authorList>
            <person name="Schwarz E.M."/>
            <person name="Hu Y."/>
            <person name="Antoshechkin I."/>
            <person name="Miller M.M."/>
            <person name="Sternberg P.W."/>
            <person name="Aroian R.V."/>
        </authorList>
    </citation>
    <scope>NUCLEOTIDE SEQUENCE</scope>
    <source>
        <strain evidence="3">HY135</strain>
    </source>
</reference>
<evidence type="ECO:0000313" key="2">
    <source>
        <dbReference type="EMBL" id="EYC45379.1"/>
    </source>
</evidence>
<dbReference type="OrthoDB" id="10465702at2759"/>
<gene>
    <name evidence="2" type="primary">Acey_s0431.g1343</name>
    <name evidence="2" type="ORF">Y032_0431g1343</name>
</gene>
<name>A0A016WZX5_9BILA</name>
<evidence type="ECO:0000256" key="1">
    <source>
        <dbReference type="SAM" id="MobiDB-lite"/>
    </source>
</evidence>